<keyword evidence="4" id="KW-0472">Membrane</keyword>
<proteinExistence type="inferred from homology"/>
<dbReference type="Gene3D" id="1.10.439.10">
    <property type="entry name" value="Penicillin Amidohydrolase, domain 1"/>
    <property type="match status" value="1"/>
</dbReference>
<evidence type="ECO:0000256" key="1">
    <source>
        <dbReference type="ARBA" id="ARBA00006586"/>
    </source>
</evidence>
<dbReference type="InterPro" id="IPR043146">
    <property type="entry name" value="Penicillin_amidase_N_B-knob"/>
</dbReference>
<dbReference type="Pfam" id="PF01804">
    <property type="entry name" value="Penicil_amidase"/>
    <property type="match status" value="1"/>
</dbReference>
<dbReference type="InterPro" id="IPR023343">
    <property type="entry name" value="Penicillin_amidase_dom1"/>
</dbReference>
<keyword evidence="2" id="KW-0378">Hydrolase</keyword>
<comment type="similarity">
    <text evidence="1">Belongs to the peptidase S45 family.</text>
</comment>
<dbReference type="GO" id="GO:0017000">
    <property type="term" value="P:antibiotic biosynthetic process"/>
    <property type="evidence" value="ECO:0007669"/>
    <property type="project" value="InterPro"/>
</dbReference>
<dbReference type="EMBL" id="UOED01000077">
    <property type="protein sequence ID" value="VAV92721.1"/>
    <property type="molecule type" value="Genomic_DNA"/>
</dbReference>
<dbReference type="PIRSF" id="PIRSF001227">
    <property type="entry name" value="Pen_acylase"/>
    <property type="match status" value="1"/>
</dbReference>
<dbReference type="AlphaFoldDB" id="A0A3B0RMQ7"/>
<dbReference type="InterPro" id="IPR002692">
    <property type="entry name" value="S45"/>
</dbReference>
<dbReference type="InterPro" id="IPR014395">
    <property type="entry name" value="Pen/GL7ACA/AHL_acylase"/>
</dbReference>
<organism evidence="5">
    <name type="scientific">hydrothermal vent metagenome</name>
    <dbReference type="NCBI Taxonomy" id="652676"/>
    <lineage>
        <taxon>unclassified sequences</taxon>
        <taxon>metagenomes</taxon>
        <taxon>ecological metagenomes</taxon>
    </lineage>
</organism>
<dbReference type="SUPFAM" id="SSF56235">
    <property type="entry name" value="N-terminal nucleophile aminohydrolases (Ntn hydrolases)"/>
    <property type="match status" value="1"/>
</dbReference>
<dbReference type="GO" id="GO:0016811">
    <property type="term" value="F:hydrolase activity, acting on carbon-nitrogen (but not peptide) bonds, in linear amides"/>
    <property type="evidence" value="ECO:0007669"/>
    <property type="project" value="InterPro"/>
</dbReference>
<evidence type="ECO:0000256" key="4">
    <source>
        <dbReference type="SAM" id="Phobius"/>
    </source>
</evidence>
<dbReference type="Gene3D" id="2.30.120.10">
    <property type="match status" value="1"/>
</dbReference>
<accession>A0A3B0RMQ7</accession>
<keyword evidence="4" id="KW-1133">Transmembrane helix</keyword>
<name>A0A3B0RMQ7_9ZZZZ</name>
<evidence type="ECO:0000256" key="2">
    <source>
        <dbReference type="ARBA" id="ARBA00022801"/>
    </source>
</evidence>
<evidence type="ECO:0000313" key="5">
    <source>
        <dbReference type="EMBL" id="VAV92721.1"/>
    </source>
</evidence>
<reference evidence="5" key="1">
    <citation type="submission" date="2018-06" db="EMBL/GenBank/DDBJ databases">
        <authorList>
            <person name="Zhirakovskaya E."/>
        </authorList>
    </citation>
    <scope>NUCLEOTIDE SEQUENCE</scope>
</reference>
<keyword evidence="3" id="KW-0865">Zymogen</keyword>
<gene>
    <name evidence="5" type="ORF">MNBD_ALPHA02-2069</name>
</gene>
<protein>
    <submittedName>
        <fullName evidence="5">Penicillin acylase II</fullName>
    </submittedName>
</protein>
<dbReference type="CDD" id="cd03747">
    <property type="entry name" value="Ntn_PGA_like"/>
    <property type="match status" value="1"/>
</dbReference>
<dbReference type="InterPro" id="IPR029055">
    <property type="entry name" value="Ntn_hydrolases_N"/>
</dbReference>
<dbReference type="InterPro" id="IPR043147">
    <property type="entry name" value="Penicillin_amidase_A-knob"/>
</dbReference>
<dbReference type="Gene3D" id="1.10.1400.10">
    <property type="match status" value="1"/>
</dbReference>
<sequence length="792" mass="88549">MSIKTTVMKTVKWVSGMAGLVIVVGILVAYMTFRASLPTLDGRIITSEVQEDILVERDKNGNATLTAGNRLDLAYATGFVHAQERFFQIDLSRRMAAGELSELFGPLALKMDQKNRLHRFRARAKTAISELSDNNRALLKKYVAGINDGLKELDSKPFEYWLLQQEPRPWTEEDSFLVIYSMFFALQSGTINTEWQRYYLEDSLDPRLVKFLLPHKTEWDAPLQPDAEPWTPQEIPSAEVLKNHPTELAMITGEEAEVPGSNNWAVSGKITKNGAAILSNDMHLGIRAPATWFRLRLKLSDNSLDISGVSLPGTPLIIVGSNGSVAWGYTNSFVDTSDMVDLKINPDFDQQYMTPEGYKDFVVYDEEIKVKDAAPVTLKVRETIWGPVTEADNGKPFALKWVAHQPQAVNMGLIRMETVKTVADAMRLAPGNGIPAQNAMLADVEGNIGWIHFGALPKRKPGNYERAGDWSDGKLGWTGWLNFDERPKVFNPANNRLWTANSRVVSGADYATVGDGGADIGARQKQIRDDLMRLGTGLVEKDLYAIQLDNRAVFWDRWQQQLLLVLNSSNDDRLQPFITAVKNWGGRAAKSSVGFRLVENYRKSVYRGLTTFLTGPCTTKFKSCNYNIATHQMDSPFWRLADQRPTGWLPAEFNDDWQAFFEQRSLAAWAPVIKGEVALADYTWGAENRSLIRHPLSKSVPLLSYLTDMRPAMQDGARGKMPHIAGNSFGQSERIVVSPGHEQDGIMNMPAGQSGHPLSPYYGAGHEDWLSGKMTPFLPGYAKWTLQIAPER</sequence>
<dbReference type="PANTHER" id="PTHR34218">
    <property type="entry name" value="PEPTIDASE S45 PENICILLIN AMIDASE"/>
    <property type="match status" value="1"/>
</dbReference>
<evidence type="ECO:0000256" key="3">
    <source>
        <dbReference type="ARBA" id="ARBA00023145"/>
    </source>
</evidence>
<keyword evidence="4" id="KW-0812">Transmembrane</keyword>
<feature type="transmembrane region" description="Helical" evidence="4">
    <location>
        <begin position="12"/>
        <end position="33"/>
    </location>
</feature>
<dbReference type="PANTHER" id="PTHR34218:SF4">
    <property type="entry name" value="ACYL-HOMOSERINE LACTONE ACYLASE QUIP"/>
    <property type="match status" value="1"/>
</dbReference>
<dbReference type="Gene3D" id="3.60.20.10">
    <property type="entry name" value="Glutamine Phosphoribosylpyrophosphate, subunit 1, domain 1"/>
    <property type="match status" value="1"/>
</dbReference>